<dbReference type="KEGG" id="wei:EQG49_08775"/>
<keyword evidence="1" id="KW-1133">Transmembrane helix</keyword>
<dbReference type="PANTHER" id="PTHR40044">
    <property type="entry name" value="INTEGRAL MEMBRANE PROTEIN-RELATED"/>
    <property type="match status" value="1"/>
</dbReference>
<evidence type="ECO:0000256" key="1">
    <source>
        <dbReference type="SAM" id="Phobius"/>
    </source>
</evidence>
<reference evidence="3" key="1">
    <citation type="submission" date="2019-03" db="EMBL/GenBank/DDBJ databases">
        <title>Weissella sp. 26KH-42 Genome sequencing.</title>
        <authorList>
            <person name="Heo J."/>
            <person name="Kim S.-J."/>
            <person name="Kim J.-S."/>
            <person name="Hong S.-B."/>
            <person name="Kwon S.-W."/>
        </authorList>
    </citation>
    <scope>NUCLEOTIDE SEQUENCE [LARGE SCALE GENOMIC DNA]</scope>
    <source>
        <strain evidence="3">26KH-42</strain>
    </source>
</reference>
<dbReference type="Proteomes" id="UP000292886">
    <property type="component" value="Chromosome"/>
</dbReference>
<protein>
    <submittedName>
        <fullName evidence="2">QueT transporter family protein</fullName>
    </submittedName>
</protein>
<feature type="transmembrane region" description="Helical" evidence="1">
    <location>
        <begin position="110"/>
        <end position="128"/>
    </location>
</feature>
<name>A0A4P6YUT4_9LACO</name>
<evidence type="ECO:0000313" key="2">
    <source>
        <dbReference type="EMBL" id="QBO36559.1"/>
    </source>
</evidence>
<feature type="transmembrane region" description="Helical" evidence="1">
    <location>
        <begin position="20"/>
        <end position="42"/>
    </location>
</feature>
<proteinExistence type="predicted"/>
<dbReference type="PIRSF" id="PIRSF031501">
    <property type="entry name" value="QueT"/>
    <property type="match status" value="1"/>
</dbReference>
<dbReference type="PANTHER" id="PTHR40044:SF1">
    <property type="entry name" value="INTEGRAL MEMBRANE PROTEIN"/>
    <property type="match status" value="1"/>
</dbReference>
<feature type="transmembrane region" description="Helical" evidence="1">
    <location>
        <begin position="63"/>
        <end position="80"/>
    </location>
</feature>
<organism evidence="2 3">
    <name type="scientific">Periweissella cryptocerci</name>
    <dbReference type="NCBI Taxonomy" id="2506420"/>
    <lineage>
        <taxon>Bacteria</taxon>
        <taxon>Bacillati</taxon>
        <taxon>Bacillota</taxon>
        <taxon>Bacilli</taxon>
        <taxon>Lactobacillales</taxon>
        <taxon>Lactobacillaceae</taxon>
        <taxon>Periweissella</taxon>
    </lineage>
</organism>
<keyword evidence="3" id="KW-1185">Reference proteome</keyword>
<dbReference type="Pfam" id="PF06177">
    <property type="entry name" value="QueT"/>
    <property type="match status" value="1"/>
</dbReference>
<keyword evidence="1" id="KW-0472">Membrane</keyword>
<accession>A0A4P6YUT4</accession>
<dbReference type="RefSeq" id="WP_133363636.1">
    <property type="nucleotide sequence ID" value="NZ_CP037940.1"/>
</dbReference>
<sequence length="174" mass="19000">MDNVQTKTAVKVKIKPAAQIALIGVVAAMYVVITAFIAPFSFGPVQLRLSEMLNHLAAFNKRYIVAVTLGVVIANMFFGLGIIDVIAGSLQTLIMTSLAYLLTRKVKSTIVKLSITTVITTLMMWVIALELPVVLHQKMLFWPTYISLMIGELGSMVIGGVIVYALSKRVDLTE</sequence>
<dbReference type="InterPro" id="IPR010387">
    <property type="entry name" value="QueT"/>
</dbReference>
<keyword evidence="1" id="KW-0812">Transmembrane</keyword>
<dbReference type="AlphaFoldDB" id="A0A4P6YUT4"/>
<evidence type="ECO:0000313" key="3">
    <source>
        <dbReference type="Proteomes" id="UP000292886"/>
    </source>
</evidence>
<feature type="transmembrane region" description="Helical" evidence="1">
    <location>
        <begin position="140"/>
        <end position="166"/>
    </location>
</feature>
<gene>
    <name evidence="2" type="ORF">EQG49_08775</name>
</gene>
<dbReference type="OrthoDB" id="1706970at2"/>
<dbReference type="EMBL" id="CP037940">
    <property type="protein sequence ID" value="QBO36559.1"/>
    <property type="molecule type" value="Genomic_DNA"/>
</dbReference>